<dbReference type="AlphaFoldDB" id="A0A183JAL2"/>
<name>A0A183JAL2_9BILA</name>
<dbReference type="WBParaSite" id="SBAD_0001332301-mRNA-1">
    <property type="protein sequence ID" value="SBAD_0001332301-mRNA-1"/>
    <property type="gene ID" value="SBAD_0001332301"/>
</dbReference>
<feature type="compositionally biased region" description="Polar residues" evidence="1">
    <location>
        <begin position="8"/>
        <end position="19"/>
    </location>
</feature>
<accession>A0A183JAL2</accession>
<reference evidence="4" key="1">
    <citation type="submission" date="2016-06" db="UniProtKB">
        <authorList>
            <consortium name="WormBaseParasite"/>
        </authorList>
    </citation>
    <scope>IDENTIFICATION</scope>
</reference>
<dbReference type="EMBL" id="UZAM01019303">
    <property type="protein sequence ID" value="VDP52634.1"/>
    <property type="molecule type" value="Genomic_DNA"/>
</dbReference>
<sequence>MTVFSGHSVETSSAQLSSRSLKRNAVTADRRPTRFRLN</sequence>
<keyword evidence="3" id="KW-1185">Reference proteome</keyword>
<evidence type="ECO:0000313" key="4">
    <source>
        <dbReference type="WBParaSite" id="SBAD_0001332301-mRNA-1"/>
    </source>
</evidence>
<protein>
    <submittedName>
        <fullName evidence="4">DUF1534 domain-containing protein</fullName>
    </submittedName>
</protein>
<evidence type="ECO:0000313" key="2">
    <source>
        <dbReference type="EMBL" id="VDP52634.1"/>
    </source>
</evidence>
<organism evidence="4">
    <name type="scientific">Soboliphyme baturini</name>
    <dbReference type="NCBI Taxonomy" id="241478"/>
    <lineage>
        <taxon>Eukaryota</taxon>
        <taxon>Metazoa</taxon>
        <taxon>Ecdysozoa</taxon>
        <taxon>Nematoda</taxon>
        <taxon>Enoplea</taxon>
        <taxon>Dorylaimia</taxon>
        <taxon>Dioctophymatida</taxon>
        <taxon>Dioctophymatoidea</taxon>
        <taxon>Soboliphymatidae</taxon>
        <taxon>Soboliphyme</taxon>
    </lineage>
</organism>
<proteinExistence type="predicted"/>
<dbReference type="Proteomes" id="UP000270296">
    <property type="component" value="Unassembled WGS sequence"/>
</dbReference>
<reference evidence="2 3" key="2">
    <citation type="submission" date="2018-11" db="EMBL/GenBank/DDBJ databases">
        <authorList>
            <consortium name="Pathogen Informatics"/>
        </authorList>
    </citation>
    <scope>NUCLEOTIDE SEQUENCE [LARGE SCALE GENOMIC DNA]</scope>
</reference>
<evidence type="ECO:0000256" key="1">
    <source>
        <dbReference type="SAM" id="MobiDB-lite"/>
    </source>
</evidence>
<feature type="region of interest" description="Disordered" evidence="1">
    <location>
        <begin position="1"/>
        <end position="38"/>
    </location>
</feature>
<evidence type="ECO:0000313" key="3">
    <source>
        <dbReference type="Proteomes" id="UP000270296"/>
    </source>
</evidence>
<gene>
    <name evidence="2" type="ORF">SBAD_LOCUS12910</name>
</gene>